<dbReference type="Proteomes" id="UP001141327">
    <property type="component" value="Unassembled WGS sequence"/>
</dbReference>
<comment type="caution">
    <text evidence="3">The sequence shown here is derived from an EMBL/GenBank/DDBJ whole genome shotgun (WGS) entry which is preliminary data.</text>
</comment>
<dbReference type="InterPro" id="IPR031462">
    <property type="entry name" value="CTSRT"/>
</dbReference>
<evidence type="ECO:0000256" key="1">
    <source>
        <dbReference type="SAM" id="MobiDB-lite"/>
    </source>
</evidence>
<dbReference type="Pfam" id="PF15729">
    <property type="entry name" value="CTSRT"/>
    <property type="match status" value="1"/>
</dbReference>
<gene>
    <name evidence="3" type="ORF">PAPYR_10649</name>
</gene>
<evidence type="ECO:0000313" key="3">
    <source>
        <dbReference type="EMBL" id="KAJ4454598.1"/>
    </source>
</evidence>
<dbReference type="InterPro" id="IPR048363">
    <property type="entry name" value="CTSRT_C2"/>
</dbReference>
<proteinExistence type="predicted"/>
<dbReference type="EMBL" id="JAPMOS010000145">
    <property type="protein sequence ID" value="KAJ4454598.1"/>
    <property type="molecule type" value="Genomic_DNA"/>
</dbReference>
<sequence>MHTASMTAGSSLGGSVMSSVSTGGGAAVKTETNKQQDLSQLLEEEEIRPLIYGILAFRIVEARKIITEESEKDQTLNAYCKISIQDLSKRTKVAPNINGRSYWNQVKHFPVQISRSRRHPSNLVRIQVFSFKHANEKHKEYGTVAFHLHDIARALKFKGKFDLFLVDQIVGEIQVSITFHYGLFGFGYSLQLKKKDQVQPPDWFVRHSLFPRLQPPTERAEPGRGVMLPKATCHPYCVPFDYRVFLGDGREIAPKLDWAAAAENRFPNLMGYMKDFSHVRHAMKQISSRHEKLQFLRDVIASSSKRLEMTKEEPSFRSNQPPEKPYMKYMRPVSGVRKFALTVEDFADLDLREAPSTARGMGEDGAPTETELADTEIIPAITPSVTPPITSPTRAQSIWRSLKPITSRERLPPSQPGR</sequence>
<dbReference type="Gene3D" id="2.60.40.150">
    <property type="entry name" value="C2 domain"/>
    <property type="match status" value="1"/>
</dbReference>
<feature type="domain" description="C2" evidence="2">
    <location>
        <begin position="34"/>
        <end position="161"/>
    </location>
</feature>
<feature type="region of interest" description="Disordered" evidence="1">
    <location>
        <begin position="381"/>
        <end position="418"/>
    </location>
</feature>
<dbReference type="PROSITE" id="PS50004">
    <property type="entry name" value="C2"/>
    <property type="match status" value="1"/>
</dbReference>
<evidence type="ECO:0000313" key="4">
    <source>
        <dbReference type="Proteomes" id="UP001141327"/>
    </source>
</evidence>
<name>A0ABQ8U7A1_9EUKA</name>
<dbReference type="SUPFAM" id="SSF49562">
    <property type="entry name" value="C2 domain (Calcium/lipid-binding domain, CaLB)"/>
    <property type="match status" value="1"/>
</dbReference>
<evidence type="ECO:0000259" key="2">
    <source>
        <dbReference type="PROSITE" id="PS50004"/>
    </source>
</evidence>
<protein>
    <recommendedName>
        <fullName evidence="2">C2 domain-containing protein</fullName>
    </recommendedName>
</protein>
<reference evidence="3" key="1">
    <citation type="journal article" date="2022" name="bioRxiv">
        <title>Genomics of Preaxostyla Flagellates Illuminates Evolutionary Transitions and the Path Towards Mitochondrial Loss.</title>
        <authorList>
            <person name="Novak L.V.F."/>
            <person name="Treitli S.C."/>
            <person name="Pyrih J."/>
            <person name="Halakuc P."/>
            <person name="Pipaliya S.V."/>
            <person name="Vacek V."/>
            <person name="Brzon O."/>
            <person name="Soukal P."/>
            <person name="Eme L."/>
            <person name="Dacks J.B."/>
            <person name="Karnkowska A."/>
            <person name="Elias M."/>
            <person name="Hampl V."/>
        </authorList>
    </citation>
    <scope>NUCLEOTIDE SEQUENCE</scope>
    <source>
        <strain evidence="3">RCP-MX</strain>
    </source>
</reference>
<accession>A0ABQ8U7A1</accession>
<organism evidence="3 4">
    <name type="scientific">Paratrimastix pyriformis</name>
    <dbReference type="NCBI Taxonomy" id="342808"/>
    <lineage>
        <taxon>Eukaryota</taxon>
        <taxon>Metamonada</taxon>
        <taxon>Preaxostyla</taxon>
        <taxon>Paratrimastigidae</taxon>
        <taxon>Paratrimastix</taxon>
    </lineage>
</organism>
<dbReference type="PANTHER" id="PTHR21665">
    <property type="entry name" value="CATION CHANNEL SPERM-ASSOCIATED TARGETING SUBUNIT TAU"/>
    <property type="match status" value="1"/>
</dbReference>
<dbReference type="InterPro" id="IPR000008">
    <property type="entry name" value="C2_dom"/>
</dbReference>
<dbReference type="PANTHER" id="PTHR21665:SF2">
    <property type="entry name" value="CATION CHANNEL SPERM-ASSOCIATED TARGETING SUBUNIT TAU"/>
    <property type="match status" value="1"/>
</dbReference>
<dbReference type="InterPro" id="IPR035892">
    <property type="entry name" value="C2_domain_sf"/>
</dbReference>
<keyword evidence="4" id="KW-1185">Reference proteome</keyword>